<evidence type="ECO:0000313" key="7">
    <source>
        <dbReference type="Proteomes" id="UP001501676"/>
    </source>
</evidence>
<dbReference type="SMART" id="SM00354">
    <property type="entry name" value="HTH_LACI"/>
    <property type="match status" value="1"/>
</dbReference>
<name>A0ABP6SUI6_9ACTN</name>
<organism evidence="6 7">
    <name type="scientific">Cryptosporangium minutisporangium</name>
    <dbReference type="NCBI Taxonomy" id="113569"/>
    <lineage>
        <taxon>Bacteria</taxon>
        <taxon>Bacillati</taxon>
        <taxon>Actinomycetota</taxon>
        <taxon>Actinomycetes</taxon>
        <taxon>Cryptosporangiales</taxon>
        <taxon>Cryptosporangiaceae</taxon>
        <taxon>Cryptosporangium</taxon>
    </lineage>
</organism>
<feature type="domain" description="HTH lacI-type" evidence="5">
    <location>
        <begin position="52"/>
        <end position="107"/>
    </location>
</feature>
<dbReference type="Pfam" id="PF00356">
    <property type="entry name" value="LacI"/>
    <property type="match status" value="1"/>
</dbReference>
<dbReference type="CDD" id="cd01392">
    <property type="entry name" value="HTH_LacI"/>
    <property type="match status" value="1"/>
</dbReference>
<dbReference type="PANTHER" id="PTHR30146">
    <property type="entry name" value="LACI-RELATED TRANSCRIPTIONAL REPRESSOR"/>
    <property type="match status" value="1"/>
</dbReference>
<evidence type="ECO:0000256" key="1">
    <source>
        <dbReference type="ARBA" id="ARBA00023015"/>
    </source>
</evidence>
<dbReference type="Pfam" id="PF13377">
    <property type="entry name" value="Peripla_BP_3"/>
    <property type="match status" value="1"/>
</dbReference>
<feature type="region of interest" description="Disordered" evidence="4">
    <location>
        <begin position="1"/>
        <end position="38"/>
    </location>
</feature>
<dbReference type="SUPFAM" id="SSF47413">
    <property type="entry name" value="lambda repressor-like DNA-binding domains"/>
    <property type="match status" value="1"/>
</dbReference>
<keyword evidence="1" id="KW-0805">Transcription regulation</keyword>
<evidence type="ECO:0000256" key="3">
    <source>
        <dbReference type="ARBA" id="ARBA00023163"/>
    </source>
</evidence>
<protein>
    <submittedName>
        <fullName evidence="6">Substrate-binding domain-containing protein</fullName>
    </submittedName>
</protein>
<dbReference type="InterPro" id="IPR000843">
    <property type="entry name" value="HTH_LacI"/>
</dbReference>
<proteinExistence type="predicted"/>
<dbReference type="Gene3D" id="1.10.260.40">
    <property type="entry name" value="lambda repressor-like DNA-binding domains"/>
    <property type="match status" value="1"/>
</dbReference>
<keyword evidence="2" id="KW-0238">DNA-binding</keyword>
<dbReference type="Proteomes" id="UP001501676">
    <property type="component" value="Unassembled WGS sequence"/>
</dbReference>
<dbReference type="Gene3D" id="3.40.50.2300">
    <property type="match status" value="2"/>
</dbReference>
<dbReference type="CDD" id="cd06279">
    <property type="entry name" value="PBP1_LacI-like"/>
    <property type="match status" value="1"/>
</dbReference>
<evidence type="ECO:0000259" key="5">
    <source>
        <dbReference type="PROSITE" id="PS50932"/>
    </source>
</evidence>
<accession>A0ABP6SUI6</accession>
<evidence type="ECO:0000256" key="4">
    <source>
        <dbReference type="SAM" id="MobiDB-lite"/>
    </source>
</evidence>
<dbReference type="SUPFAM" id="SSF53822">
    <property type="entry name" value="Periplasmic binding protein-like I"/>
    <property type="match status" value="1"/>
</dbReference>
<evidence type="ECO:0000313" key="6">
    <source>
        <dbReference type="EMBL" id="GAA3384822.1"/>
    </source>
</evidence>
<comment type="caution">
    <text evidence="6">The sequence shown here is derived from an EMBL/GenBank/DDBJ whole genome shotgun (WGS) entry which is preliminary data.</text>
</comment>
<dbReference type="PROSITE" id="PS50932">
    <property type="entry name" value="HTH_LACI_2"/>
    <property type="match status" value="1"/>
</dbReference>
<dbReference type="InterPro" id="IPR046335">
    <property type="entry name" value="LacI/GalR-like_sensor"/>
</dbReference>
<dbReference type="PANTHER" id="PTHR30146:SF138">
    <property type="entry name" value="TRANSCRIPTIONAL REGULATORY PROTEIN"/>
    <property type="match status" value="1"/>
</dbReference>
<dbReference type="EMBL" id="BAAAYN010000010">
    <property type="protein sequence ID" value="GAA3384822.1"/>
    <property type="molecule type" value="Genomic_DNA"/>
</dbReference>
<gene>
    <name evidence="6" type="ORF">GCM10020369_15980</name>
</gene>
<reference evidence="7" key="1">
    <citation type="journal article" date="2019" name="Int. J. Syst. Evol. Microbiol.">
        <title>The Global Catalogue of Microorganisms (GCM) 10K type strain sequencing project: providing services to taxonomists for standard genome sequencing and annotation.</title>
        <authorList>
            <consortium name="The Broad Institute Genomics Platform"/>
            <consortium name="The Broad Institute Genome Sequencing Center for Infectious Disease"/>
            <person name="Wu L."/>
            <person name="Ma J."/>
        </authorList>
    </citation>
    <scope>NUCLEOTIDE SEQUENCE [LARGE SCALE GENOMIC DNA]</scope>
    <source>
        <strain evidence="7">JCM 9458</strain>
    </source>
</reference>
<keyword evidence="7" id="KW-1185">Reference proteome</keyword>
<dbReference type="InterPro" id="IPR028082">
    <property type="entry name" value="Peripla_BP_I"/>
</dbReference>
<sequence>MARSLDNREPAVTAVPDGGFVVPHPAGPRHPRTPLPPDTVERRKAVAGMARVTLQTIADRVGVSRMTVSNAFSRPNQLSPTLRERILAAAQELGYVGPDPSARALAKGTTGAVGFLLTESLGFAFTDQVSTQLLGAIAEELKPTGLALTLLSAFDTGDIVQARDVAMDGVLVYSCDPGTSAVDWLQRRRLPMVFIDQDPLDDVPSVNVADRNGARAAAQHLIDLGHRRIGLALAGVRGPQGMIEDVEEVASPKVSGYASRERLAGWMEAFDAAGVEPLVARQLDDTIEHARTAGRLLLDRDDPPTAVLCFSDVIAFGIIRTANDLGLRVPQDLSVVGFDDHPLAGTFRPTLTTVRQNVPDKGKVAAELLTAALGRAASESSVPLASVPHVLLPTELVVRDSTAPPRV</sequence>
<dbReference type="InterPro" id="IPR010982">
    <property type="entry name" value="Lambda_DNA-bd_dom_sf"/>
</dbReference>
<dbReference type="RefSeq" id="WP_345727352.1">
    <property type="nucleotide sequence ID" value="NZ_BAAAYN010000010.1"/>
</dbReference>
<evidence type="ECO:0000256" key="2">
    <source>
        <dbReference type="ARBA" id="ARBA00023125"/>
    </source>
</evidence>
<keyword evidence="3" id="KW-0804">Transcription</keyword>